<gene>
    <name evidence="1" type="ORF">RJ640_015363</name>
</gene>
<comment type="caution">
    <text evidence="1">The sequence shown here is derived from an EMBL/GenBank/DDBJ whole genome shotgun (WGS) entry which is preliminary data.</text>
</comment>
<dbReference type="Proteomes" id="UP001187471">
    <property type="component" value="Unassembled WGS sequence"/>
</dbReference>
<name>A0AA88U1H0_9ASTE</name>
<organism evidence="1 2">
    <name type="scientific">Escallonia rubra</name>
    <dbReference type="NCBI Taxonomy" id="112253"/>
    <lineage>
        <taxon>Eukaryota</taxon>
        <taxon>Viridiplantae</taxon>
        <taxon>Streptophyta</taxon>
        <taxon>Embryophyta</taxon>
        <taxon>Tracheophyta</taxon>
        <taxon>Spermatophyta</taxon>
        <taxon>Magnoliopsida</taxon>
        <taxon>eudicotyledons</taxon>
        <taxon>Gunneridae</taxon>
        <taxon>Pentapetalae</taxon>
        <taxon>asterids</taxon>
        <taxon>campanulids</taxon>
        <taxon>Escalloniales</taxon>
        <taxon>Escalloniaceae</taxon>
        <taxon>Escallonia</taxon>
    </lineage>
</organism>
<reference evidence="1" key="1">
    <citation type="submission" date="2022-12" db="EMBL/GenBank/DDBJ databases">
        <title>Draft genome assemblies for two species of Escallonia (Escalloniales).</title>
        <authorList>
            <person name="Chanderbali A."/>
            <person name="Dervinis C."/>
            <person name="Anghel I."/>
            <person name="Soltis D."/>
            <person name="Soltis P."/>
            <person name="Zapata F."/>
        </authorList>
    </citation>
    <scope>NUCLEOTIDE SEQUENCE</scope>
    <source>
        <strain evidence="1">UCBG92.1500</strain>
        <tissue evidence="1">Leaf</tissue>
    </source>
</reference>
<accession>A0AA88U1H0</accession>
<proteinExistence type="predicted"/>
<sequence length="102" mass="11242">MAKGKPRPKRGFGNSFQPAIDAPRILDQKGVIRPPRWLHHLKDQVLGQPGQCSQHTGGLRAEQGLAFQDLGHVSDIMKIRPMPFKVLFKLSLSSDVVSSSDS</sequence>
<keyword evidence="2" id="KW-1185">Reference proteome</keyword>
<protein>
    <submittedName>
        <fullName evidence="1">Uncharacterized protein</fullName>
    </submittedName>
</protein>
<dbReference type="EMBL" id="JAVXUO010003096">
    <property type="protein sequence ID" value="KAK2966765.1"/>
    <property type="molecule type" value="Genomic_DNA"/>
</dbReference>
<dbReference type="AlphaFoldDB" id="A0AA88U1H0"/>
<evidence type="ECO:0000313" key="1">
    <source>
        <dbReference type="EMBL" id="KAK2966765.1"/>
    </source>
</evidence>
<evidence type="ECO:0000313" key="2">
    <source>
        <dbReference type="Proteomes" id="UP001187471"/>
    </source>
</evidence>